<keyword evidence="2" id="KW-0614">Plasmid</keyword>
<evidence type="ECO:0000313" key="2">
    <source>
        <dbReference type="EMBL" id="CDN57664.1"/>
    </source>
</evidence>
<keyword evidence="1" id="KW-0812">Transmembrane</keyword>
<evidence type="ECO:0000313" key="3">
    <source>
        <dbReference type="Proteomes" id="UP000028186"/>
    </source>
</evidence>
<organism evidence="2 3">
    <name type="scientific">Neorhizobium galegae bv. officinalis bv. officinalis str. HAMBI 1141</name>
    <dbReference type="NCBI Taxonomy" id="1028801"/>
    <lineage>
        <taxon>Bacteria</taxon>
        <taxon>Pseudomonadati</taxon>
        <taxon>Pseudomonadota</taxon>
        <taxon>Alphaproteobacteria</taxon>
        <taxon>Hyphomicrobiales</taxon>
        <taxon>Rhizobiaceae</taxon>
        <taxon>Rhizobium/Agrobacterium group</taxon>
        <taxon>Neorhizobium</taxon>
    </lineage>
</organism>
<feature type="transmembrane region" description="Helical" evidence="1">
    <location>
        <begin position="90"/>
        <end position="112"/>
    </location>
</feature>
<feature type="transmembrane region" description="Helical" evidence="1">
    <location>
        <begin position="6"/>
        <end position="24"/>
    </location>
</feature>
<dbReference type="KEGG" id="ngl:RG1141_PA08320"/>
<protein>
    <recommendedName>
        <fullName evidence="4">Transmembrane protein</fullName>
    </recommendedName>
</protein>
<geneLocation type="plasmid" evidence="3">
    <name>II</name>
</geneLocation>
<evidence type="ECO:0008006" key="4">
    <source>
        <dbReference type="Google" id="ProtNLM"/>
    </source>
</evidence>
<dbReference type="Proteomes" id="UP000028186">
    <property type="component" value="Plasmid pHAMBI1141a"/>
</dbReference>
<gene>
    <name evidence="2" type="ORF">RG1141_PA08320</name>
</gene>
<dbReference type="HOGENOM" id="CLU_131458_2_1_5"/>
<keyword evidence="1" id="KW-0472">Membrane</keyword>
<reference evidence="3" key="1">
    <citation type="journal article" date="2014" name="BMC Genomics">
        <title>Genome sequencing of two Neorhizobium galegae strains reveals a noeT gene responsible for the unusual acetylation of the nodulation factors.</title>
        <authorList>
            <person name="Osterman J."/>
            <person name="Marsh J."/>
            <person name="Laine P.K."/>
            <person name="Zeng Z."/>
            <person name="Alatalo E."/>
            <person name="Sullivan J.T."/>
            <person name="Young J.P."/>
            <person name="Thomas-Oates J."/>
            <person name="Paulin L."/>
            <person name="Lindstrom K."/>
        </authorList>
    </citation>
    <scope>NUCLEOTIDE SEQUENCE [LARGE SCALE GENOMIC DNA]</scope>
    <source>
        <strain evidence="3">HAMBI 1141</strain>
        <plasmid evidence="3">II</plasmid>
    </source>
</reference>
<accession>A0A068THR8</accession>
<proteinExistence type="predicted"/>
<evidence type="ECO:0000256" key="1">
    <source>
        <dbReference type="SAM" id="Phobius"/>
    </source>
</evidence>
<name>A0A068THR8_NEOGA</name>
<feature type="transmembrane region" description="Helical" evidence="1">
    <location>
        <begin position="31"/>
        <end position="50"/>
    </location>
</feature>
<dbReference type="AlphaFoldDB" id="A0A068THR8"/>
<keyword evidence="1" id="KW-1133">Transmembrane helix</keyword>
<dbReference type="EMBL" id="HG938356">
    <property type="protein sequence ID" value="CDN57664.1"/>
    <property type="molecule type" value="Genomic_DNA"/>
</dbReference>
<sequence length="117" mass="13388">MSGYSATLKNYCITLVIAVIGFALTMKQANLIALAALAIVTFAYLDARYLQLERSYRSLFNDVRLQDWDARPLFDLRPSLLDKHPYWEAFLSWSIVGFYAPVLVVVSIIYVLSRFIT</sequence>